<evidence type="ECO:0000313" key="4">
    <source>
        <dbReference type="Proteomes" id="UP000660675"/>
    </source>
</evidence>
<keyword evidence="4" id="KW-1185">Reference proteome</keyword>
<protein>
    <submittedName>
        <fullName evidence="3">Lanthionine synthetase</fullName>
    </submittedName>
</protein>
<dbReference type="InterPro" id="IPR025410">
    <property type="entry name" value="Lant_dehyd"/>
</dbReference>
<dbReference type="SUPFAM" id="SSF158745">
    <property type="entry name" value="LanC-like"/>
    <property type="match status" value="1"/>
</dbReference>
<proteinExistence type="predicted"/>
<dbReference type="InterPro" id="IPR007822">
    <property type="entry name" value="LANC-like"/>
</dbReference>
<name>A0ABQ2VXE9_9ACTN</name>
<dbReference type="PIRSF" id="PIRSF037228">
    <property type="entry name" value="Lant_mod_RumM"/>
    <property type="match status" value="1"/>
</dbReference>
<accession>A0ABQ2VXE9</accession>
<dbReference type="PRINTS" id="PR01950">
    <property type="entry name" value="LANCSUPER"/>
</dbReference>
<evidence type="ECO:0000313" key="3">
    <source>
        <dbReference type="EMBL" id="GGV78956.1"/>
    </source>
</evidence>
<feature type="compositionally biased region" description="Basic and acidic residues" evidence="1">
    <location>
        <begin position="1"/>
        <end position="12"/>
    </location>
</feature>
<dbReference type="NCBIfam" id="TIGR03897">
    <property type="entry name" value="lanti_2_LanM"/>
    <property type="match status" value="1"/>
</dbReference>
<dbReference type="EMBL" id="BMTF01000004">
    <property type="protein sequence ID" value="GGV78956.1"/>
    <property type="molecule type" value="Genomic_DNA"/>
</dbReference>
<dbReference type="Pfam" id="PF13575">
    <property type="entry name" value="DUF4135"/>
    <property type="match status" value="1"/>
</dbReference>
<dbReference type="SMART" id="SM01260">
    <property type="entry name" value="LANC_like"/>
    <property type="match status" value="1"/>
</dbReference>
<sequence>MPLEATDHDTGRQGRTGLPWHRAATLGERAGGRPSRTDTVRGEKRLAMWRELAPLKGDRAGLDTRLAPLGVTASELSALLGETDESLASRLTDEPEWHKTFLRWWAAGRAATDVNRRLDSDMGLLEVIRPLVEGAVHELDALVEERVVASTDPVMADLGHLLDVVRATAPAADLLGHVQRTLVLELNIARVEDRLAGETPEERFASYVNLLRDEGNALAIWDEYPILARLLVHQLRFWIDTRVELIEALVADLPLLREGMLAGAGPERLERIEFGAGDKHRRGRSVAIVSFDTGSLVFKPRSLAMDVAFDRLLDWVNRQRPPHDLARIGILDRGEHGWVELVDTSATTDAEGGDRYAWRLGGLTALLYLLHATDFHFENVLAAGEHPVLIDLEALLHSDKTAAVVKIDGETDIAAVTLANSVQSVGILPNRLLVRGEDGTFGLDVSGLAGHGGQLTPMPVPTWEDSGTDRMRLVKRRMEMDAERNHPMTADGEPIDLIGRVDVFVDGFTHVYRLLEAARDELLGPAGPIAAFGSVKTRLIARPTHIYGRLLLESTHPDFLRDGLDHARSLARLAGGHTEMPDCRNAMVLDEIAELSLGDIPMFTVDADTGALRGGLDDARIGTRTPAPLTAVRERLTALGDDDLAFQERVIRSSVAATVMGDDEARWPNWQRARMQSPADSGDFAEEALRIARRLSSLCVRDEHGLGWIGLDLVDEKYWQYAPAPIGLYTGTAGIAHALDAVAAVSGDAEIGELAQAAFDQVAKRSLLVAETLAGLEKKPGPADLGIGAFGPFGGAMYALAHAAARHGRRHYAEAAAALLPAIGELIAEEPLLDVVSGSAGAILSLLSLESAAPGCGAVELAVRCADRLLTTRRETGDGWGWITPINPEAPLAGFSHGASGIAYALARLDQVAARPEYAQAVHHALRYESTVYDPGLRTWRDLRPANLGGRTVMNAWCHGAPGIAMARTEFQRMGIAPELAETIERDRHRAVLASISTGFDLDPVSGLGNHSLCHGDVGNLLLIEASCDPDTEPEVAELVPPVWNTLLHEGRENGWLCGVPNGVETPGLMTGLAGIAWGLARKADPAQVPDLLTLSGPTGEERAR</sequence>
<comment type="caution">
    <text evidence="3">The sequence shown here is derived from an EMBL/GenBank/DDBJ whole genome shotgun (WGS) entry which is preliminary data.</text>
</comment>
<feature type="domain" description="Lantibiotic biosynthesis protein dehydration" evidence="2">
    <location>
        <begin position="224"/>
        <end position="605"/>
    </location>
</feature>
<reference evidence="4" key="1">
    <citation type="journal article" date="2019" name="Int. J. Syst. Evol. Microbiol.">
        <title>The Global Catalogue of Microorganisms (GCM) 10K type strain sequencing project: providing services to taxonomists for standard genome sequencing and annotation.</title>
        <authorList>
            <consortium name="The Broad Institute Genomics Platform"/>
            <consortium name="The Broad Institute Genome Sequencing Center for Infectious Disease"/>
            <person name="Wu L."/>
            <person name="Ma J."/>
        </authorList>
    </citation>
    <scope>NUCLEOTIDE SEQUENCE [LARGE SCALE GENOMIC DNA]</scope>
    <source>
        <strain evidence="4">JCM 4376</strain>
    </source>
</reference>
<dbReference type="Gene3D" id="1.50.10.10">
    <property type="match status" value="1"/>
</dbReference>
<dbReference type="InterPro" id="IPR017146">
    <property type="entry name" value="Lanti_2_LanM"/>
</dbReference>
<evidence type="ECO:0000259" key="2">
    <source>
        <dbReference type="Pfam" id="PF13575"/>
    </source>
</evidence>
<evidence type="ECO:0000256" key="1">
    <source>
        <dbReference type="SAM" id="MobiDB-lite"/>
    </source>
</evidence>
<feature type="region of interest" description="Disordered" evidence="1">
    <location>
        <begin position="1"/>
        <end position="38"/>
    </location>
</feature>
<gene>
    <name evidence="3" type="ORF">GCM10015535_14590</name>
</gene>
<dbReference type="CDD" id="cd04792">
    <property type="entry name" value="LanM-like"/>
    <property type="match status" value="1"/>
</dbReference>
<dbReference type="Proteomes" id="UP000660675">
    <property type="component" value="Unassembled WGS sequence"/>
</dbReference>
<dbReference type="RefSeq" id="WP_189542282.1">
    <property type="nucleotide sequence ID" value="NZ_BMTF01000004.1"/>
</dbReference>
<organism evidence="3 4">
    <name type="scientific">Streptomyces gelaticus</name>
    <dbReference type="NCBI Taxonomy" id="285446"/>
    <lineage>
        <taxon>Bacteria</taxon>
        <taxon>Bacillati</taxon>
        <taxon>Actinomycetota</taxon>
        <taxon>Actinomycetes</taxon>
        <taxon>Kitasatosporales</taxon>
        <taxon>Streptomycetaceae</taxon>
        <taxon>Streptomyces</taxon>
    </lineage>
</organism>
<dbReference type="Pfam" id="PF05147">
    <property type="entry name" value="LANC_like"/>
    <property type="match status" value="1"/>
</dbReference>
<dbReference type="InterPro" id="IPR012341">
    <property type="entry name" value="6hp_glycosidase-like_sf"/>
</dbReference>